<protein>
    <recommendedName>
        <fullName evidence="5">Mediator complex subunit 15 KIX domain-containing protein</fullName>
    </recommendedName>
</protein>
<evidence type="ECO:0000256" key="4">
    <source>
        <dbReference type="SAM" id="MobiDB-lite"/>
    </source>
</evidence>
<feature type="region of interest" description="Disordered" evidence="4">
    <location>
        <begin position="103"/>
        <end position="138"/>
    </location>
</feature>
<dbReference type="Gene3D" id="1.10.246.20">
    <property type="entry name" value="Coactivator CBP, KIX domain"/>
    <property type="match status" value="1"/>
</dbReference>
<evidence type="ECO:0000313" key="7">
    <source>
        <dbReference type="Proteomes" id="UP000826656"/>
    </source>
</evidence>
<organism evidence="6 7">
    <name type="scientific">Solanum tuberosum</name>
    <name type="common">Potato</name>
    <dbReference type="NCBI Taxonomy" id="4113"/>
    <lineage>
        <taxon>Eukaryota</taxon>
        <taxon>Viridiplantae</taxon>
        <taxon>Streptophyta</taxon>
        <taxon>Embryophyta</taxon>
        <taxon>Tracheophyta</taxon>
        <taxon>Spermatophyta</taxon>
        <taxon>Magnoliopsida</taxon>
        <taxon>eudicotyledons</taxon>
        <taxon>Gunneridae</taxon>
        <taxon>Pentapetalae</taxon>
        <taxon>asterids</taxon>
        <taxon>lamiids</taxon>
        <taxon>Solanales</taxon>
        <taxon>Solanaceae</taxon>
        <taxon>Solanoideae</taxon>
        <taxon>Solaneae</taxon>
        <taxon>Solanum</taxon>
    </lineage>
</organism>
<keyword evidence="2" id="KW-0539">Nucleus</keyword>
<comment type="caution">
    <text evidence="6">The sequence shown here is derived from an EMBL/GenBank/DDBJ whole genome shotgun (WGS) entry which is preliminary data.</text>
</comment>
<dbReference type="Pfam" id="PF16987">
    <property type="entry name" value="KIX_2"/>
    <property type="match status" value="1"/>
</dbReference>
<evidence type="ECO:0000256" key="1">
    <source>
        <dbReference type="ARBA" id="ARBA00004123"/>
    </source>
</evidence>
<dbReference type="PANTHER" id="PTHR33137">
    <property type="entry name" value="MEDIATOR OF RNA POLYMERASE II TRANSCRIPTION SUBUNIT 15A-RELATED"/>
    <property type="match status" value="1"/>
</dbReference>
<evidence type="ECO:0000313" key="6">
    <source>
        <dbReference type="EMBL" id="KAH0757083.1"/>
    </source>
</evidence>
<feature type="compositionally biased region" description="Polar residues" evidence="4">
    <location>
        <begin position="115"/>
        <end position="125"/>
    </location>
</feature>
<dbReference type="InterPro" id="IPR036546">
    <property type="entry name" value="MED15_KIX"/>
</dbReference>
<keyword evidence="7" id="KW-1185">Reference proteome</keyword>
<name>A0ABQ7UZ17_SOLTU</name>
<accession>A0ABQ7UZ17</accession>
<evidence type="ECO:0000259" key="5">
    <source>
        <dbReference type="Pfam" id="PF16987"/>
    </source>
</evidence>
<gene>
    <name evidence="6" type="ORF">KY290_020576</name>
</gene>
<dbReference type="InterPro" id="IPR044661">
    <property type="entry name" value="MED15a/b/c-like"/>
</dbReference>
<feature type="compositionally biased region" description="Acidic residues" evidence="4">
    <location>
        <begin position="126"/>
        <end position="138"/>
    </location>
</feature>
<evidence type="ECO:0000256" key="2">
    <source>
        <dbReference type="ARBA" id="ARBA00023242"/>
    </source>
</evidence>
<proteinExistence type="predicted"/>
<evidence type="ECO:0000256" key="3">
    <source>
        <dbReference type="SAM" id="Coils"/>
    </source>
</evidence>
<comment type="subcellular location">
    <subcellularLocation>
        <location evidence="1">Nucleus</location>
    </subcellularLocation>
</comment>
<dbReference type="PANTHER" id="PTHR33137:SF43">
    <property type="entry name" value="C2H2-TYPE DOMAIN-CONTAINING PROTEIN"/>
    <property type="match status" value="1"/>
</dbReference>
<sequence>MNGNNWMAAQARGGGEGAGAAAGDWRIGLVPYTRQRIVNKILEDIQRVFPVFRHRHVQELGEIAVMFEEKMYNVATSWNDYLYRISFKLRTMTNCFHINTASSGQNAHGPGMTMEATSYETTSGPEDSDKETAEEDDEGVFKEDVVEKVVGTKEQNYVVGHKDNVRVVENEFPVLIVVVEECVVVDNVLVAVLVVMIERLTIVVGNDGGCAGREVARVFYSKISCGLSSGAKLDERLAQVEERLEKMEAHSEKMETLLVDINKKLNYLVKM</sequence>
<dbReference type="InterPro" id="IPR036529">
    <property type="entry name" value="KIX_dom_sf"/>
</dbReference>
<reference evidence="6 7" key="1">
    <citation type="journal article" date="2021" name="bioRxiv">
        <title>Chromosome-scale and haplotype-resolved genome assembly of a tetraploid potato cultivar.</title>
        <authorList>
            <person name="Sun H."/>
            <person name="Jiao W.-B."/>
            <person name="Krause K."/>
            <person name="Campoy J.A."/>
            <person name="Goel M."/>
            <person name="Folz-Donahue K."/>
            <person name="Kukat C."/>
            <person name="Huettel B."/>
            <person name="Schneeberger K."/>
        </authorList>
    </citation>
    <scope>NUCLEOTIDE SEQUENCE [LARGE SCALE GENOMIC DNA]</scope>
    <source>
        <strain evidence="6">SolTubOtavaFocal</strain>
        <tissue evidence="6">Leaves</tissue>
    </source>
</reference>
<dbReference type="EMBL" id="JAIVGD010000015">
    <property type="protein sequence ID" value="KAH0757083.1"/>
    <property type="molecule type" value="Genomic_DNA"/>
</dbReference>
<feature type="domain" description="Mediator complex subunit 15 KIX" evidence="5">
    <location>
        <begin position="23"/>
        <end position="96"/>
    </location>
</feature>
<keyword evidence="3" id="KW-0175">Coiled coil</keyword>
<dbReference type="Proteomes" id="UP000826656">
    <property type="component" value="Unassembled WGS sequence"/>
</dbReference>
<feature type="coiled-coil region" evidence="3">
    <location>
        <begin position="230"/>
        <end position="264"/>
    </location>
</feature>